<name>A0A7W5XY73_9BACT</name>
<dbReference type="AlphaFoldDB" id="A0A7W5XY73"/>
<evidence type="ECO:0000313" key="1">
    <source>
        <dbReference type="EMBL" id="MBB3702950.1"/>
    </source>
</evidence>
<dbReference type="Pfam" id="PF14907">
    <property type="entry name" value="NTP_transf_5"/>
    <property type="match status" value="1"/>
</dbReference>
<dbReference type="Proteomes" id="UP000541425">
    <property type="component" value="Unassembled WGS sequence"/>
</dbReference>
<sequence length="359" mass="42321">MNPFFKLLQVSLGHEVAFKNQISPDEWKRIYDTAKLHAVAGLLYVGVQRLPKELQPPTELMMEWFVLAKKIEQKNRLLNLRAAELTEKFRQDGFRSCILKGQGVALLYPNPYCRQSGDIDIWVEGGRKKVYRYLQGQKDEPLEIEFHHAQYPIFDDAEVEVHVIPANPQWPYSFWQVNRFTKSLEEEQFSHRTKLPDGVGEIGVPTAAFDRIYSLAHIYKHFFSEGIGLRQIVDYYYILRQGFTEEERQETVKWLKRIRMYKFARAMMFVQHRVLGLEEQYLLCEPDTKEGNFLMKTIMQGGNFSRGGRGKKAGETKWGHLFRTMNDNKHLLFHYPRGVIGYPIYSLFHFIWRVSHGYK</sequence>
<dbReference type="RefSeq" id="WP_183696765.1">
    <property type="nucleotide sequence ID" value="NZ_JACICA010000006.1"/>
</dbReference>
<dbReference type="InterPro" id="IPR039498">
    <property type="entry name" value="NTP_transf_5"/>
</dbReference>
<gene>
    <name evidence="1" type="ORF">FHS60_001423</name>
</gene>
<evidence type="ECO:0008006" key="3">
    <source>
        <dbReference type="Google" id="ProtNLM"/>
    </source>
</evidence>
<organism evidence="1 2">
    <name type="scientific">Alloprevotella rava</name>
    <dbReference type="NCBI Taxonomy" id="671218"/>
    <lineage>
        <taxon>Bacteria</taxon>
        <taxon>Pseudomonadati</taxon>
        <taxon>Bacteroidota</taxon>
        <taxon>Bacteroidia</taxon>
        <taxon>Bacteroidales</taxon>
        <taxon>Prevotellaceae</taxon>
        <taxon>Alloprevotella</taxon>
    </lineage>
</organism>
<accession>A0A7W5XY73</accession>
<comment type="caution">
    <text evidence="1">The sequence shown here is derived from an EMBL/GenBank/DDBJ whole genome shotgun (WGS) entry which is preliminary data.</text>
</comment>
<protein>
    <recommendedName>
        <fullName evidence="3">Nucleotidyltransferase family protein</fullName>
    </recommendedName>
</protein>
<proteinExistence type="predicted"/>
<reference evidence="1 2" key="1">
    <citation type="submission" date="2020-08" db="EMBL/GenBank/DDBJ databases">
        <title>Genomic Encyclopedia of Type Strains, Phase IV (KMG-IV): sequencing the most valuable type-strain genomes for metagenomic binning, comparative biology and taxonomic classification.</title>
        <authorList>
            <person name="Goeker M."/>
        </authorList>
    </citation>
    <scope>NUCLEOTIDE SEQUENCE [LARGE SCALE GENOMIC DNA]</scope>
    <source>
        <strain evidence="1 2">DSM 22548</strain>
    </source>
</reference>
<evidence type="ECO:0000313" key="2">
    <source>
        <dbReference type="Proteomes" id="UP000541425"/>
    </source>
</evidence>
<dbReference type="EMBL" id="JACICA010000006">
    <property type="protein sequence ID" value="MBB3702950.1"/>
    <property type="molecule type" value="Genomic_DNA"/>
</dbReference>